<dbReference type="SUPFAM" id="SSF81345">
    <property type="entry name" value="ABC transporter involved in vitamin B12 uptake, BtuC"/>
    <property type="match status" value="1"/>
</dbReference>
<dbReference type="PANTHER" id="PTHR30472">
    <property type="entry name" value="FERRIC ENTEROBACTIN TRANSPORT SYSTEM PERMEASE PROTEIN"/>
    <property type="match status" value="1"/>
</dbReference>
<feature type="transmembrane region" description="Helical" evidence="8">
    <location>
        <begin position="104"/>
        <end position="122"/>
    </location>
</feature>
<feature type="transmembrane region" description="Helical" evidence="8">
    <location>
        <begin position="320"/>
        <end position="340"/>
    </location>
</feature>
<comment type="similarity">
    <text evidence="2">Belongs to the binding-protein-dependent transport system permease family. FecCD subfamily.</text>
</comment>
<dbReference type="STRING" id="1121387.GCA_000429885_02339"/>
<evidence type="ECO:0000313" key="9">
    <source>
        <dbReference type="EMBL" id="SNV19806.1"/>
    </source>
</evidence>
<gene>
    <name evidence="9" type="ORF">SAMEA4475696_00820</name>
</gene>
<dbReference type="InterPro" id="IPR000522">
    <property type="entry name" value="ABC_transptr_permease_BtuC"/>
</dbReference>
<keyword evidence="3" id="KW-0813">Transport</keyword>
<keyword evidence="7 8" id="KW-0472">Membrane</keyword>
<feature type="transmembrane region" description="Helical" evidence="8">
    <location>
        <begin position="203"/>
        <end position="223"/>
    </location>
</feature>
<dbReference type="GO" id="GO:0022857">
    <property type="term" value="F:transmembrane transporter activity"/>
    <property type="evidence" value="ECO:0007669"/>
    <property type="project" value="InterPro"/>
</dbReference>
<feature type="transmembrane region" description="Helical" evidence="8">
    <location>
        <begin position="163"/>
        <end position="183"/>
    </location>
</feature>
<evidence type="ECO:0000256" key="7">
    <source>
        <dbReference type="ARBA" id="ARBA00023136"/>
    </source>
</evidence>
<keyword evidence="10" id="KW-1185">Reference proteome</keyword>
<dbReference type="AlphaFoldDB" id="A0A239VCY4"/>
<dbReference type="InterPro" id="IPR037294">
    <property type="entry name" value="ABC_BtuC-like"/>
</dbReference>
<dbReference type="Pfam" id="PF01032">
    <property type="entry name" value="FecCD"/>
    <property type="match status" value="1"/>
</dbReference>
<keyword evidence="5 8" id="KW-0812">Transmembrane</keyword>
<proteinExistence type="inferred from homology"/>
<evidence type="ECO:0000256" key="1">
    <source>
        <dbReference type="ARBA" id="ARBA00004651"/>
    </source>
</evidence>
<evidence type="ECO:0000256" key="4">
    <source>
        <dbReference type="ARBA" id="ARBA00022475"/>
    </source>
</evidence>
<protein>
    <submittedName>
        <fullName evidence="9">Probable ABC transporter permease protein HI_1471</fullName>
    </submittedName>
</protein>
<dbReference type="GO" id="GO:0005886">
    <property type="term" value="C:plasma membrane"/>
    <property type="evidence" value="ECO:0007669"/>
    <property type="project" value="UniProtKB-SubCell"/>
</dbReference>
<dbReference type="FunFam" id="1.10.3470.10:FF:000001">
    <property type="entry name" value="Vitamin B12 ABC transporter permease BtuC"/>
    <property type="match status" value="1"/>
</dbReference>
<evidence type="ECO:0000256" key="8">
    <source>
        <dbReference type="SAM" id="Phobius"/>
    </source>
</evidence>
<dbReference type="GO" id="GO:0033214">
    <property type="term" value="P:siderophore-iron import into cell"/>
    <property type="evidence" value="ECO:0007669"/>
    <property type="project" value="TreeGrafter"/>
</dbReference>
<evidence type="ECO:0000256" key="2">
    <source>
        <dbReference type="ARBA" id="ARBA00007935"/>
    </source>
</evidence>
<dbReference type="OrthoDB" id="9782305at2"/>
<keyword evidence="6 8" id="KW-1133">Transmembrane helix</keyword>
<reference evidence="9 10" key="1">
    <citation type="submission" date="2017-06" db="EMBL/GenBank/DDBJ databases">
        <authorList>
            <consortium name="Pathogen Informatics"/>
        </authorList>
    </citation>
    <scope>NUCLEOTIDE SEQUENCE [LARGE SCALE GENOMIC DNA]</scope>
    <source>
        <strain evidence="9 10">NCTC13039</strain>
    </source>
</reference>
<accession>A0A239VCY4</accession>
<feature type="transmembrane region" description="Helical" evidence="8">
    <location>
        <begin position="77"/>
        <end position="97"/>
    </location>
</feature>
<organism evidence="9 10">
    <name type="scientific">Dermatophilus congolensis</name>
    <dbReference type="NCBI Taxonomy" id="1863"/>
    <lineage>
        <taxon>Bacteria</taxon>
        <taxon>Bacillati</taxon>
        <taxon>Actinomycetota</taxon>
        <taxon>Actinomycetes</taxon>
        <taxon>Micrococcales</taxon>
        <taxon>Dermatophilaceae</taxon>
        <taxon>Dermatophilus</taxon>
    </lineage>
</organism>
<name>A0A239VCY4_9MICO</name>
<feature type="transmembrane region" description="Helical" evidence="8">
    <location>
        <begin position="12"/>
        <end position="29"/>
    </location>
</feature>
<evidence type="ECO:0000256" key="6">
    <source>
        <dbReference type="ARBA" id="ARBA00022989"/>
    </source>
</evidence>
<evidence type="ECO:0000256" key="5">
    <source>
        <dbReference type="ARBA" id="ARBA00022692"/>
    </source>
</evidence>
<dbReference type="Gene3D" id="1.10.3470.10">
    <property type="entry name" value="ABC transporter involved in vitamin B12 uptake, BtuC"/>
    <property type="match status" value="1"/>
</dbReference>
<dbReference type="CDD" id="cd06550">
    <property type="entry name" value="TM_ABC_iron-siderophores_like"/>
    <property type="match status" value="1"/>
</dbReference>
<evidence type="ECO:0000256" key="3">
    <source>
        <dbReference type="ARBA" id="ARBA00022448"/>
    </source>
</evidence>
<dbReference type="Proteomes" id="UP000242637">
    <property type="component" value="Chromosome 1"/>
</dbReference>
<feature type="transmembrane region" description="Helical" evidence="8">
    <location>
        <begin position="253"/>
        <end position="279"/>
    </location>
</feature>
<dbReference type="RefSeq" id="WP_051277727.1">
    <property type="nucleotide sequence ID" value="NZ_LT906453.1"/>
</dbReference>
<dbReference type="KEGG" id="dco:SAMEA4475696_0820"/>
<dbReference type="GeneID" id="63459073"/>
<sequence length="345" mass="35810">MPPTTRHHTLPWCLVLTAILITAILVSTANGPLAVPPLDAARIVIGHLVPNMPWMSDGSITPAQDQVVWTFRLPRTLLAALTGASLALAGVILQVTVRNPLAEPYILGISSGAGLGAVLAIVTGSTAITGLALNTAAFASAALTIAVLYYLAQKRGIIAPARLILAGVALGSLLSALTNFLITTTDAQNIYSILHFLLGSVSAASWQTLPATAAVLAIALIVVGTRTRAMNALTTGDETATALGVNVPHLRRLLLAITALLTGATVAVAGGIGFVGLIIPHTTRMLIGADHRRVIPIATLLGATFLTLCDLAARTLFQPIEIPIGILTAVTGAPFFLWLMRHKDI</sequence>
<comment type="subcellular location">
    <subcellularLocation>
        <location evidence="1">Cell membrane</location>
        <topology evidence="1">Multi-pass membrane protein</topology>
    </subcellularLocation>
</comment>
<keyword evidence="4" id="KW-1003">Cell membrane</keyword>
<dbReference type="EMBL" id="LT906453">
    <property type="protein sequence ID" value="SNV19806.1"/>
    <property type="molecule type" value="Genomic_DNA"/>
</dbReference>
<feature type="transmembrane region" description="Helical" evidence="8">
    <location>
        <begin position="128"/>
        <end position="151"/>
    </location>
</feature>
<dbReference type="PANTHER" id="PTHR30472:SF67">
    <property type="entry name" value="PERMEASE OF ABC TRANSPORTER-RELATED"/>
    <property type="match status" value="1"/>
</dbReference>
<evidence type="ECO:0000313" key="10">
    <source>
        <dbReference type="Proteomes" id="UP000242637"/>
    </source>
</evidence>